<keyword evidence="2" id="KW-0813">Transport</keyword>
<dbReference type="GO" id="GO:0009279">
    <property type="term" value="C:cell outer membrane"/>
    <property type="evidence" value="ECO:0007669"/>
    <property type="project" value="UniProtKB-SubCell"/>
</dbReference>
<evidence type="ECO:0000256" key="2">
    <source>
        <dbReference type="ARBA" id="ARBA00022448"/>
    </source>
</evidence>
<protein>
    <recommendedName>
        <fullName evidence="8">Outer membrane efflux protein</fullName>
    </recommendedName>
</protein>
<name>E6PJ24_9ZZZZ</name>
<dbReference type="InterPro" id="IPR051906">
    <property type="entry name" value="TolC-like"/>
</dbReference>
<evidence type="ECO:0000256" key="3">
    <source>
        <dbReference type="ARBA" id="ARBA00022452"/>
    </source>
</evidence>
<dbReference type="InterPro" id="IPR003423">
    <property type="entry name" value="OMP_efflux"/>
</dbReference>
<evidence type="ECO:0000256" key="6">
    <source>
        <dbReference type="ARBA" id="ARBA00023237"/>
    </source>
</evidence>
<evidence type="ECO:0000256" key="1">
    <source>
        <dbReference type="ARBA" id="ARBA00004442"/>
    </source>
</evidence>
<dbReference type="EMBL" id="CABL01000019">
    <property type="protein sequence ID" value="CBH76466.1"/>
    <property type="molecule type" value="Genomic_DNA"/>
</dbReference>
<dbReference type="GO" id="GO:0015562">
    <property type="term" value="F:efflux transmembrane transporter activity"/>
    <property type="evidence" value="ECO:0007669"/>
    <property type="project" value="InterPro"/>
</dbReference>
<dbReference type="SUPFAM" id="SSF56954">
    <property type="entry name" value="Outer membrane efflux proteins (OEP)"/>
    <property type="match status" value="1"/>
</dbReference>
<dbReference type="Gene3D" id="1.20.1600.10">
    <property type="entry name" value="Outer membrane efflux proteins (OEP)"/>
    <property type="match status" value="1"/>
</dbReference>
<evidence type="ECO:0000256" key="4">
    <source>
        <dbReference type="ARBA" id="ARBA00022692"/>
    </source>
</evidence>
<accession>E6PJ24</accession>
<dbReference type="GO" id="GO:0015288">
    <property type="term" value="F:porin activity"/>
    <property type="evidence" value="ECO:0007669"/>
    <property type="project" value="TreeGrafter"/>
</dbReference>
<gene>
    <name evidence="7" type="ORF">CARN1_0946</name>
</gene>
<keyword evidence="3" id="KW-1134">Transmembrane beta strand</keyword>
<evidence type="ECO:0000313" key="7">
    <source>
        <dbReference type="EMBL" id="CBH76466.1"/>
    </source>
</evidence>
<reference evidence="7" key="1">
    <citation type="submission" date="2009-10" db="EMBL/GenBank/DDBJ databases">
        <title>Diversity of trophic interactions inside an arsenic-rich microbial ecosystem.</title>
        <authorList>
            <person name="Bertin P.N."/>
            <person name="Heinrich-Salmeron A."/>
            <person name="Pelletier E."/>
            <person name="Goulhen-Chollet F."/>
            <person name="Arsene-Ploetze F."/>
            <person name="Gallien S."/>
            <person name="Calteau A."/>
            <person name="Vallenet D."/>
            <person name="Casiot C."/>
            <person name="Chane-Woon-Ming B."/>
            <person name="Giloteaux L."/>
            <person name="Barakat M."/>
            <person name="Bonnefoy V."/>
            <person name="Bruneel O."/>
            <person name="Chandler M."/>
            <person name="Cleiss J."/>
            <person name="Duran R."/>
            <person name="Elbaz-Poulichet F."/>
            <person name="Fonknechten N."/>
            <person name="Lauga B."/>
            <person name="Mornico D."/>
            <person name="Ortet P."/>
            <person name="Schaeffer C."/>
            <person name="Siguier P."/>
            <person name="Alexander Thil Smith A."/>
            <person name="Van Dorsselaer A."/>
            <person name="Weissenbach J."/>
            <person name="Medigue C."/>
            <person name="Le Paslier D."/>
        </authorList>
    </citation>
    <scope>NUCLEOTIDE SEQUENCE</scope>
</reference>
<dbReference type="PANTHER" id="PTHR30026">
    <property type="entry name" value="OUTER MEMBRANE PROTEIN TOLC"/>
    <property type="match status" value="1"/>
</dbReference>
<dbReference type="PANTHER" id="PTHR30026:SF20">
    <property type="entry name" value="OUTER MEMBRANE PROTEIN TOLC"/>
    <property type="match status" value="1"/>
</dbReference>
<dbReference type="AlphaFoldDB" id="E6PJ24"/>
<comment type="caution">
    <text evidence="7">The sequence shown here is derived from an EMBL/GenBank/DDBJ whole genome shotgun (WGS) entry which is preliminary data.</text>
</comment>
<sequence length="561" mass="59354">MFQSLRRAAIVSISAGMLANPLYASAAPKNAPAIPVVARGYRAPDLPTVSSEIVGVTGQPFVGIRLHDAIAMALRKNTDLAIAGENLKIARYAVVAAKGNFDLRFQVAPSVAHLTEAPTNAFFAGPNFSPIVQNQQKIAGALSALLPGGQSVSVGLSQNKTIDNTFINAFDPSYATSLNVGLDQPLLRGAGINPAKEQLELAVVGSRAARAQARTQAAATVAAVESTYWQLVAAWRSVAIAQSALREAKLQEGSVNRLVARGAAAPIERTEAQSQVESFRASRDSALQQVASLQNALKVQILSESNDPIWLANLVPTSPARTLPKVASLNALVERALHDRPEIAQSAATQEEAAIALATAKNGVLPKIDLSLGYQSNGFAGIPTNVNPLGSGPVTPVPGYLAGSMAQSYHNLWGGRFPVYNAQLTYSTTFGHRRSHAALETAQAKARIAALQSKGVVNEIVIENRNALQAYRSARARLTATRAARIAAQAVYQSEVRKYKNGASTTFLVLQRQVQLERARGAELQAQTDLNIAVVEIDQASGTILEKNHVKLDALGSGVLP</sequence>
<proteinExistence type="predicted"/>
<keyword evidence="4" id="KW-0812">Transmembrane</keyword>
<dbReference type="GO" id="GO:1990281">
    <property type="term" value="C:efflux pump complex"/>
    <property type="evidence" value="ECO:0007669"/>
    <property type="project" value="TreeGrafter"/>
</dbReference>
<keyword evidence="5" id="KW-0472">Membrane</keyword>
<evidence type="ECO:0000256" key="5">
    <source>
        <dbReference type="ARBA" id="ARBA00023136"/>
    </source>
</evidence>
<organism evidence="7">
    <name type="scientific">mine drainage metagenome</name>
    <dbReference type="NCBI Taxonomy" id="410659"/>
    <lineage>
        <taxon>unclassified sequences</taxon>
        <taxon>metagenomes</taxon>
        <taxon>ecological metagenomes</taxon>
    </lineage>
</organism>
<dbReference type="Pfam" id="PF02321">
    <property type="entry name" value="OEP"/>
    <property type="match status" value="1"/>
</dbReference>
<comment type="subcellular location">
    <subcellularLocation>
        <location evidence="1">Cell outer membrane</location>
    </subcellularLocation>
</comment>
<keyword evidence="6" id="KW-0998">Cell outer membrane</keyword>
<evidence type="ECO:0008006" key="8">
    <source>
        <dbReference type="Google" id="ProtNLM"/>
    </source>
</evidence>